<dbReference type="GO" id="GO:0032259">
    <property type="term" value="P:methylation"/>
    <property type="evidence" value="ECO:0007669"/>
    <property type="project" value="UniProtKB-KW"/>
</dbReference>
<gene>
    <name evidence="1" type="ORF">A3K86_21995</name>
</gene>
<evidence type="ECO:0000313" key="1">
    <source>
        <dbReference type="EMBL" id="OAN11592.1"/>
    </source>
</evidence>
<dbReference type="SUPFAM" id="SSF53335">
    <property type="entry name" value="S-adenosyl-L-methionine-dependent methyltransferases"/>
    <property type="match status" value="1"/>
</dbReference>
<reference evidence="1 2" key="1">
    <citation type="submission" date="2016-03" db="EMBL/GenBank/DDBJ databases">
        <title>Photobacterium proteolyticum sp. nov. a protease producing bacterium isolated from ocean sediments of Laizhou Bay.</title>
        <authorList>
            <person name="Li Y."/>
        </authorList>
    </citation>
    <scope>NUCLEOTIDE SEQUENCE [LARGE SCALE GENOMIC DNA]</scope>
    <source>
        <strain evidence="1 2">R-40508</strain>
    </source>
</reference>
<keyword evidence="1" id="KW-0489">Methyltransferase</keyword>
<evidence type="ECO:0000313" key="2">
    <source>
        <dbReference type="Proteomes" id="UP000078503"/>
    </source>
</evidence>
<organism evidence="1 2">
    <name type="scientific">Photobacterium jeanii</name>
    <dbReference type="NCBI Taxonomy" id="858640"/>
    <lineage>
        <taxon>Bacteria</taxon>
        <taxon>Pseudomonadati</taxon>
        <taxon>Pseudomonadota</taxon>
        <taxon>Gammaproteobacteria</taxon>
        <taxon>Vibrionales</taxon>
        <taxon>Vibrionaceae</taxon>
        <taxon>Photobacterium</taxon>
    </lineage>
</organism>
<dbReference type="EMBL" id="LVHF01000033">
    <property type="protein sequence ID" value="OAN11592.1"/>
    <property type="molecule type" value="Genomic_DNA"/>
</dbReference>
<dbReference type="GO" id="GO:0008168">
    <property type="term" value="F:methyltransferase activity"/>
    <property type="evidence" value="ECO:0007669"/>
    <property type="project" value="UniProtKB-KW"/>
</dbReference>
<dbReference type="STRING" id="858640.A3K86_21995"/>
<name>A0A178K4E7_9GAMM</name>
<dbReference type="CDD" id="cd02440">
    <property type="entry name" value="AdoMet_MTases"/>
    <property type="match status" value="1"/>
</dbReference>
<dbReference type="Pfam" id="PF13489">
    <property type="entry name" value="Methyltransf_23"/>
    <property type="match status" value="1"/>
</dbReference>
<sequence length="200" mass="22687">MKAEYDLIAEQWLAARVELPEKDQQLLDRFIQLLPPNPRVLDLGCGSGVPIAKSLVNQGCAITGVDRSKCLLEHAQHLMPEQTWVHSELEDYCPADSFDGIMFWDSIFHIPRTEHTSLLKMAFSALKPKGVLMLSSGGSDKNIPAFTDYMFEQQFYYDALPMEELISLCRTIGFTLEQRVMVNQPDGKRDKGRLGLLLRK</sequence>
<dbReference type="OrthoDB" id="6681190at2"/>
<dbReference type="Proteomes" id="UP000078503">
    <property type="component" value="Unassembled WGS sequence"/>
</dbReference>
<dbReference type="InterPro" id="IPR029063">
    <property type="entry name" value="SAM-dependent_MTases_sf"/>
</dbReference>
<dbReference type="Gene3D" id="3.40.50.150">
    <property type="entry name" value="Vaccinia Virus protein VP39"/>
    <property type="match status" value="1"/>
</dbReference>
<keyword evidence="1" id="KW-0808">Transferase</keyword>
<accession>A0A178K4E7</accession>
<keyword evidence="2" id="KW-1185">Reference proteome</keyword>
<dbReference type="PANTHER" id="PTHR43861">
    <property type="entry name" value="TRANS-ACONITATE 2-METHYLTRANSFERASE-RELATED"/>
    <property type="match status" value="1"/>
</dbReference>
<dbReference type="AlphaFoldDB" id="A0A178K4E7"/>
<protein>
    <submittedName>
        <fullName evidence="1">Methyltransferase</fullName>
    </submittedName>
</protein>
<comment type="caution">
    <text evidence="1">The sequence shown here is derived from an EMBL/GenBank/DDBJ whole genome shotgun (WGS) entry which is preliminary data.</text>
</comment>
<proteinExistence type="predicted"/>